<proteinExistence type="predicted"/>
<evidence type="ECO:0000256" key="1">
    <source>
        <dbReference type="SAM" id="MobiDB-lite"/>
    </source>
</evidence>
<sequence length="1250" mass="143589">MASSYHLIVKKSLDENRIAYSLPEHIQRGWHRIYTSEEQQFNAQTYIIGLDVQIPNSVVRQRLGTRKLSMKKNAAILSKAFELPDELFMNLSNEHKVSEIIEDEEKLSFEWSDDDNYYGAKHKKPKKNYQYDSGNREPLSLNDLIEEIHTNGGKNLKHDDSKLIRNLMQIISRQKSNRIFNIYDELINAQLISKNIGVPKLVQALQDIQKVFEQVAMKTNVTSIQTIINVLLENDSTYRLANDLRKSFNENMEQHRQQQILKFEDKSGDISDHDQTVFNSLMSNRINRLSASDVTMLTRDLKLILNIDGDTINHDRDKQIKFITEQLNIIFQRAHLDGIRAVFDALKSSMGVSLNDFIDRMENSLTTKLTEHDSIFIESYIHDYFTSLSNNELKLAYERLVQQGTLKRVAITGEMNQTITMSLMKKIDTNGLGAVIEDIENAQLDNNSINELTQALTNIYHHIQTQPSISLEQIENKLGMAYFIETHNLNKADIYKLSKAADLYSIVRVNLPVEATNDECSAFLDNLKAPLIRRCIQRILTLTNQDKTIDLDKVSSKFYNERIIDLLNDLIHGSDELNRNLILYQIKKELKKNKELPDKLYRQMLKEKLIPIETKTKIDTDKKKISIIIHETNQIFNNIDDRLKQEQFVDFFDQLDITLPERVKHWYKTRESGQKLQSSVSKKLNRSLSTRHPVNKSISKPTKTVTSSKHDSKKNRSVLKFAPNITTKVFNSTQKTSNNADKNEKEKLQSVSQASLPLKTEAQQENPTVITQDQPVQISTTTSMAHVSSKPSQASITSLPSAKEIIDPIDPLGLKNEIDNQRISDRQTLNTKIDFEEEFKSSQNISISTEIFQADLEIIQPETTSSGNMNESKTMNFEFNPDVAPLVYLTPVKNDSKQEINIAVAEKVAQSISDAEYIRIKAQRLLAKTMPSNIVRQLIEEEPAIARISSSSNLRTSNEETMFLVAENRKFSDPSAEPTNESSISTTALPLDNIKVSPKHLRRNLPKSIKNTADMYMNSLTKALRDLFARSEYDNTKLKKIHGELIASGHISPLNEFYRSPNEALRVTLDHCVTYADLIKWTLSLLQTNNKPNLLDFGRDLYLIAIDLDFLLIERIDDKRCAIEIQENLKHELQTITETDLREINSYLNASQLEKLVHSSKKLNVASKDRMISDLNLLLLHLIQICHTFERKYRPMQTRIREIGARFKSRAITDLVHKLDEIEKRLAKTFSITLFGLSKRMNESRVLLIK</sequence>
<feature type="compositionally biased region" description="Polar residues" evidence="1">
    <location>
        <begin position="674"/>
        <end position="707"/>
    </location>
</feature>
<evidence type="ECO:0000313" key="3">
    <source>
        <dbReference type="Proteomes" id="UP000663862"/>
    </source>
</evidence>
<dbReference type="AlphaFoldDB" id="A0A820DWP3"/>
<comment type="caution">
    <text evidence="2">The sequence shown here is derived from an EMBL/GenBank/DDBJ whole genome shotgun (WGS) entry which is preliminary data.</text>
</comment>
<gene>
    <name evidence="2" type="ORF">TSG867_LOCUS2272</name>
</gene>
<accession>A0A820DWP3</accession>
<dbReference type="EMBL" id="CAJOBQ010000059">
    <property type="protein sequence ID" value="CAF4237724.1"/>
    <property type="molecule type" value="Genomic_DNA"/>
</dbReference>
<dbReference type="Proteomes" id="UP000663862">
    <property type="component" value="Unassembled WGS sequence"/>
</dbReference>
<feature type="region of interest" description="Disordered" evidence="1">
    <location>
        <begin position="670"/>
        <end position="717"/>
    </location>
</feature>
<name>A0A820DWP3_9BILA</name>
<feature type="compositionally biased region" description="Polar residues" evidence="1">
    <location>
        <begin position="729"/>
        <end position="740"/>
    </location>
</feature>
<protein>
    <submittedName>
        <fullName evidence="2">Uncharacterized protein</fullName>
    </submittedName>
</protein>
<organism evidence="2 3">
    <name type="scientific">Rotaria socialis</name>
    <dbReference type="NCBI Taxonomy" id="392032"/>
    <lineage>
        <taxon>Eukaryota</taxon>
        <taxon>Metazoa</taxon>
        <taxon>Spiralia</taxon>
        <taxon>Gnathifera</taxon>
        <taxon>Rotifera</taxon>
        <taxon>Eurotatoria</taxon>
        <taxon>Bdelloidea</taxon>
        <taxon>Philodinida</taxon>
        <taxon>Philodinidae</taxon>
        <taxon>Rotaria</taxon>
    </lineage>
</organism>
<reference evidence="2" key="1">
    <citation type="submission" date="2021-02" db="EMBL/GenBank/DDBJ databases">
        <authorList>
            <person name="Nowell W R."/>
        </authorList>
    </citation>
    <scope>NUCLEOTIDE SEQUENCE</scope>
</reference>
<evidence type="ECO:0000313" key="2">
    <source>
        <dbReference type="EMBL" id="CAF4237724.1"/>
    </source>
</evidence>
<feature type="region of interest" description="Disordered" evidence="1">
    <location>
        <begin position="729"/>
        <end position="752"/>
    </location>
</feature>